<gene>
    <name evidence="3" type="ORF">BSZ36_05075</name>
</gene>
<evidence type="ECO:0000256" key="1">
    <source>
        <dbReference type="SAM" id="MobiDB-lite"/>
    </source>
</evidence>
<sequence>MTLTLDPKAVEDTAFRPFKEALVRSVWVPFAKNLAQRCRRAGERLQYVVAVERGEEKHPHIHGVISCPLPNPEDAIVRGWYRSGGGAAHQAEPVYGGATGLAAWLSYSLKEHFYPGDPCHHLMTSHGLGYNSRAAVAERRKHAPVFSGREIITDLDGNEVKPTKPAADRCARAAPPIPARLSLERRTKSHTNWKEGQHYAVRTSFDTRGRPCRDVVHRLSLSSTRGTAVSKGVSAREGREQAAALNAATPDGAAT</sequence>
<feature type="domain" description="Replication-associated protein ORF2/G2P" evidence="2">
    <location>
        <begin position="23"/>
        <end position="86"/>
    </location>
</feature>
<dbReference type="EMBL" id="MQWB01000001">
    <property type="protein sequence ID" value="OZC02401.1"/>
    <property type="molecule type" value="Genomic_DNA"/>
</dbReference>
<name>A0A259TXG3_9BACT</name>
<evidence type="ECO:0000313" key="4">
    <source>
        <dbReference type="Proteomes" id="UP000216446"/>
    </source>
</evidence>
<proteinExistence type="predicted"/>
<dbReference type="InterPro" id="IPR056906">
    <property type="entry name" value="ORF2/G2P_dom"/>
</dbReference>
<evidence type="ECO:0000313" key="3">
    <source>
        <dbReference type="EMBL" id="OZC02401.1"/>
    </source>
</evidence>
<organism evidence="3 4">
    <name type="scientific">Rubricoccus marinus</name>
    <dbReference type="NCBI Taxonomy" id="716817"/>
    <lineage>
        <taxon>Bacteria</taxon>
        <taxon>Pseudomonadati</taxon>
        <taxon>Rhodothermota</taxon>
        <taxon>Rhodothermia</taxon>
        <taxon>Rhodothermales</taxon>
        <taxon>Rubricoccaceae</taxon>
        <taxon>Rubricoccus</taxon>
    </lineage>
</organism>
<keyword evidence="4" id="KW-1185">Reference proteome</keyword>
<evidence type="ECO:0000259" key="2">
    <source>
        <dbReference type="Pfam" id="PF23343"/>
    </source>
</evidence>
<reference evidence="3 4" key="1">
    <citation type="submission" date="2016-11" db="EMBL/GenBank/DDBJ databases">
        <title>Study of marine rhodopsin-containing bacteria.</title>
        <authorList>
            <person name="Yoshizawa S."/>
            <person name="Kumagai Y."/>
            <person name="Kogure K."/>
        </authorList>
    </citation>
    <scope>NUCLEOTIDE SEQUENCE [LARGE SCALE GENOMIC DNA]</scope>
    <source>
        <strain evidence="3 4">SG-29</strain>
    </source>
</reference>
<dbReference type="AlphaFoldDB" id="A0A259TXG3"/>
<dbReference type="Proteomes" id="UP000216446">
    <property type="component" value="Unassembled WGS sequence"/>
</dbReference>
<dbReference type="InParanoid" id="A0A259TXG3"/>
<dbReference type="RefSeq" id="WP_094546624.1">
    <property type="nucleotide sequence ID" value="NZ_MQWB01000001.1"/>
</dbReference>
<feature type="region of interest" description="Disordered" evidence="1">
    <location>
        <begin position="232"/>
        <end position="255"/>
    </location>
</feature>
<dbReference type="Pfam" id="PF23343">
    <property type="entry name" value="REP_ORF2-G2P"/>
    <property type="match status" value="1"/>
</dbReference>
<comment type="caution">
    <text evidence="3">The sequence shown here is derived from an EMBL/GenBank/DDBJ whole genome shotgun (WGS) entry which is preliminary data.</text>
</comment>
<accession>A0A259TXG3</accession>
<protein>
    <recommendedName>
        <fullName evidence="2">Replication-associated protein ORF2/G2P domain-containing protein</fullName>
    </recommendedName>
</protein>